<keyword evidence="4" id="KW-1185">Reference proteome</keyword>
<reference evidence="2" key="2">
    <citation type="submission" date="2018-03" db="EMBL/GenBank/DDBJ databases">
        <authorList>
            <person name="Keele B.F."/>
        </authorList>
    </citation>
    <scope>NUCLEOTIDE SEQUENCE [LARGE SCALE GENOMIC DNA]</scope>
    <source>
        <strain evidence="2">Gilliam</strain>
    </source>
</reference>
<dbReference type="EMBL" id="LS398551">
    <property type="protein sequence ID" value="SPR08912.1"/>
    <property type="molecule type" value="Genomic_DNA"/>
</dbReference>
<sequence>MDIVLRNEFIEKVKQISKENLVFIDESGIEDNACREYGWSIKGIART</sequence>
<evidence type="ECO:0000313" key="3">
    <source>
        <dbReference type="Proteomes" id="UP000033769"/>
    </source>
</evidence>
<proteinExistence type="predicted"/>
<organism evidence="1 3">
    <name type="scientific">Orientia tsutsugamushi str. Gilliam</name>
    <dbReference type="NCBI Taxonomy" id="1359184"/>
    <lineage>
        <taxon>Bacteria</taxon>
        <taxon>Pseudomonadati</taxon>
        <taxon>Pseudomonadota</taxon>
        <taxon>Alphaproteobacteria</taxon>
        <taxon>Rickettsiales</taxon>
        <taxon>Rickettsiaceae</taxon>
        <taxon>Rickettsieae</taxon>
        <taxon>Orientia</taxon>
    </lineage>
</organism>
<dbReference type="Proteomes" id="UP000244959">
    <property type="component" value="Chromosome I"/>
</dbReference>
<dbReference type="Proteomes" id="UP000033769">
    <property type="component" value="Unassembled WGS sequence"/>
</dbReference>
<evidence type="ECO:0000313" key="4">
    <source>
        <dbReference type="Proteomes" id="UP000244959"/>
    </source>
</evidence>
<accession>A0A0F3MCV2</accession>
<dbReference type="AlphaFoldDB" id="A0A0F3MCV2"/>
<reference evidence="1 3" key="1">
    <citation type="submission" date="2015-02" db="EMBL/GenBank/DDBJ databases">
        <title>Genome Sequencing of Rickettsiales.</title>
        <authorList>
            <person name="Daugherty S.C."/>
            <person name="Su Q."/>
            <person name="Abolude K."/>
            <person name="Beier-Sexton M."/>
            <person name="Carlyon J.A."/>
            <person name="Carter R."/>
            <person name="Day N.P."/>
            <person name="Dumler S.J."/>
            <person name="Dyachenko V."/>
            <person name="Godinez A."/>
            <person name="Kurtti T.J."/>
            <person name="Lichay M."/>
            <person name="Mullins K.E."/>
            <person name="Ott S."/>
            <person name="Pappas-Brown V."/>
            <person name="Paris D.H."/>
            <person name="Patel P."/>
            <person name="Richards A.L."/>
            <person name="Sadzewicz L."/>
            <person name="Sears K."/>
            <person name="Seidman D."/>
            <person name="Sengamalay N."/>
            <person name="Stenos J."/>
            <person name="Tallon L.J."/>
            <person name="Vincent G."/>
            <person name="Fraser C.M."/>
            <person name="Munderloh U."/>
            <person name="Dunning-Hotopp J.C."/>
        </authorList>
    </citation>
    <scope>NUCLEOTIDE SEQUENCE [LARGE SCALE GENOMIC DNA]</scope>
    <source>
        <strain evidence="1 3">Gilliam</strain>
    </source>
</reference>
<gene>
    <name evidence="2" type="ORF">GILLIAM_01794</name>
    <name evidence="1" type="ORF">OTSGILL_0818</name>
</gene>
<evidence type="ECO:0000313" key="2">
    <source>
        <dbReference type="EMBL" id="SPR08912.1"/>
    </source>
</evidence>
<dbReference type="PATRIC" id="fig|1359184.3.peg.3216"/>
<protein>
    <submittedName>
        <fullName evidence="2">IS630 family transposase</fullName>
    </submittedName>
    <submittedName>
        <fullName evidence="1">Putative transposase</fullName>
    </submittedName>
</protein>
<dbReference type="EMBL" id="LANO01000009">
    <property type="protein sequence ID" value="KJV53317.1"/>
    <property type="molecule type" value="Genomic_DNA"/>
</dbReference>
<reference evidence="4" key="3">
    <citation type="submission" date="2018-03" db="EMBL/GenBank/DDBJ databases">
        <authorList>
            <person name="Batty M. E."/>
            <person name="Batty M E."/>
        </authorList>
    </citation>
    <scope>NUCLEOTIDE SEQUENCE [LARGE SCALE GENOMIC DNA]</scope>
    <source>
        <strain evidence="4">Gilliam</strain>
    </source>
</reference>
<evidence type="ECO:0000313" key="1">
    <source>
        <dbReference type="EMBL" id="KJV53317.1"/>
    </source>
</evidence>
<name>A0A0F3MCV2_ORITS</name>